<comment type="caution">
    <text evidence="3">The sequence shown here is derived from an EMBL/GenBank/DDBJ whole genome shotgun (WGS) entry which is preliminary data.</text>
</comment>
<keyword evidence="3" id="KW-0969">Cilium</keyword>
<sequence length="106" mass="11127">MMQISGVSAGAQPAASAQKAQLEKAAKQFEAIFLRQMIGTMRQSGLGEGMLDSSASDQFRDMADARTADSMAEKGSLGIAEMLLRQYTSRTPAAPATSTPAPDKGE</sequence>
<accession>A0A846M443</accession>
<keyword evidence="4" id="KW-1185">Reference proteome</keyword>
<feature type="compositionally biased region" description="Low complexity" evidence="1">
    <location>
        <begin position="1"/>
        <end position="20"/>
    </location>
</feature>
<keyword evidence="3" id="KW-0966">Cell projection</keyword>
<dbReference type="InterPro" id="IPR019301">
    <property type="entry name" value="Flagellar_prot_FlgJ_N"/>
</dbReference>
<evidence type="ECO:0000256" key="1">
    <source>
        <dbReference type="SAM" id="MobiDB-lite"/>
    </source>
</evidence>
<evidence type="ECO:0000259" key="2">
    <source>
        <dbReference type="Pfam" id="PF10135"/>
    </source>
</evidence>
<gene>
    <name evidence="3" type="ORF">FHS54_000469</name>
</gene>
<evidence type="ECO:0000313" key="4">
    <source>
        <dbReference type="Proteomes" id="UP000576821"/>
    </source>
</evidence>
<keyword evidence="3" id="KW-0282">Flagellum</keyword>
<name>A0A846M443_9SPHN</name>
<organism evidence="3 4">
    <name type="scientific">Sphingobium vermicomposti</name>
    <dbReference type="NCBI Taxonomy" id="529005"/>
    <lineage>
        <taxon>Bacteria</taxon>
        <taxon>Pseudomonadati</taxon>
        <taxon>Pseudomonadota</taxon>
        <taxon>Alphaproteobacteria</taxon>
        <taxon>Sphingomonadales</taxon>
        <taxon>Sphingomonadaceae</taxon>
        <taxon>Sphingobium</taxon>
    </lineage>
</organism>
<dbReference type="AlphaFoldDB" id="A0A846M443"/>
<feature type="domain" description="Flagellar protein FlgJ N-terminal" evidence="2">
    <location>
        <begin position="40"/>
        <end position="86"/>
    </location>
</feature>
<protein>
    <submittedName>
        <fullName evidence="3">Flagellar protein FlgJ</fullName>
    </submittedName>
</protein>
<evidence type="ECO:0000313" key="3">
    <source>
        <dbReference type="EMBL" id="NIJ15520.1"/>
    </source>
</evidence>
<reference evidence="3 4" key="1">
    <citation type="submission" date="2020-03" db="EMBL/GenBank/DDBJ databases">
        <title>Genomic Encyclopedia of Type Strains, Phase IV (KMG-IV): sequencing the most valuable type-strain genomes for metagenomic binning, comparative biology and taxonomic classification.</title>
        <authorList>
            <person name="Goeker M."/>
        </authorList>
    </citation>
    <scope>NUCLEOTIDE SEQUENCE [LARGE SCALE GENOMIC DNA]</scope>
    <source>
        <strain evidence="3 4">DSM 21299</strain>
    </source>
</reference>
<proteinExistence type="predicted"/>
<dbReference type="Pfam" id="PF10135">
    <property type="entry name" value="Rod-binding"/>
    <property type="match status" value="1"/>
</dbReference>
<dbReference type="Proteomes" id="UP000576821">
    <property type="component" value="Unassembled WGS sequence"/>
</dbReference>
<feature type="region of interest" description="Disordered" evidence="1">
    <location>
        <begin position="1"/>
        <end position="21"/>
    </location>
</feature>
<dbReference type="EMBL" id="JAASQR010000001">
    <property type="protein sequence ID" value="NIJ15520.1"/>
    <property type="molecule type" value="Genomic_DNA"/>
</dbReference>